<evidence type="ECO:0000256" key="4">
    <source>
        <dbReference type="ARBA" id="ARBA00022692"/>
    </source>
</evidence>
<evidence type="ECO:0000313" key="9">
    <source>
        <dbReference type="Proteomes" id="UP000317010"/>
    </source>
</evidence>
<name>A0A562U7N1_9SPHI</name>
<dbReference type="Proteomes" id="UP000317010">
    <property type="component" value="Unassembled WGS sequence"/>
</dbReference>
<comment type="subcellular location">
    <subcellularLocation>
        <location evidence="1">Cell membrane</location>
        <topology evidence="1">Multi-pass membrane protein</topology>
    </subcellularLocation>
</comment>
<evidence type="ECO:0000256" key="7">
    <source>
        <dbReference type="SAM" id="Phobius"/>
    </source>
</evidence>
<dbReference type="InterPro" id="IPR051907">
    <property type="entry name" value="DoxX-like_oxidoreductase"/>
</dbReference>
<dbReference type="GO" id="GO:0005886">
    <property type="term" value="C:plasma membrane"/>
    <property type="evidence" value="ECO:0007669"/>
    <property type="project" value="UniProtKB-SubCell"/>
</dbReference>
<dbReference type="Pfam" id="PF07681">
    <property type="entry name" value="DoxX"/>
    <property type="match status" value="1"/>
</dbReference>
<feature type="transmembrane region" description="Helical" evidence="7">
    <location>
        <begin position="58"/>
        <end position="80"/>
    </location>
</feature>
<comment type="caution">
    <text evidence="8">The sequence shown here is derived from an EMBL/GenBank/DDBJ whole genome shotgun (WGS) entry which is preliminary data.</text>
</comment>
<dbReference type="AlphaFoldDB" id="A0A562U7N1"/>
<dbReference type="PANTHER" id="PTHR33452:SF1">
    <property type="entry name" value="INNER MEMBRANE PROTEIN YPHA-RELATED"/>
    <property type="match status" value="1"/>
</dbReference>
<evidence type="ECO:0000256" key="6">
    <source>
        <dbReference type="ARBA" id="ARBA00023136"/>
    </source>
</evidence>
<evidence type="ECO:0000256" key="3">
    <source>
        <dbReference type="ARBA" id="ARBA00022475"/>
    </source>
</evidence>
<protein>
    <submittedName>
        <fullName evidence="8">Putative membrane protein YphA (DoxX/SURF4 family)</fullName>
    </submittedName>
</protein>
<dbReference type="OrthoDB" id="680764at2"/>
<dbReference type="PANTHER" id="PTHR33452">
    <property type="entry name" value="OXIDOREDUCTASE CATD-RELATED"/>
    <property type="match status" value="1"/>
</dbReference>
<feature type="transmembrane region" description="Helical" evidence="7">
    <location>
        <begin position="113"/>
        <end position="135"/>
    </location>
</feature>
<evidence type="ECO:0000256" key="5">
    <source>
        <dbReference type="ARBA" id="ARBA00022989"/>
    </source>
</evidence>
<sequence length="147" mass="16383">MNVVHKIENWGDTHHPMVLDIIRIALGIFLMLKGFAFLDNSTYLKDMIEDQSVVYIPTALLMTAVYYVIFAHLVGGVLIAMGTLTRFACIIQIPIVIAAVFMTDFFTSAINTMAWPSITALILLVIFTVIGSGPLSLDRYLSKWEVV</sequence>
<keyword evidence="4 7" id="KW-0812">Transmembrane</keyword>
<feature type="transmembrane region" description="Helical" evidence="7">
    <location>
        <begin position="21"/>
        <end position="38"/>
    </location>
</feature>
<reference evidence="8 9" key="1">
    <citation type="submission" date="2019-07" db="EMBL/GenBank/DDBJ databases">
        <title>Genomic Encyclopedia of Archaeal and Bacterial Type Strains, Phase II (KMG-II): from individual species to whole genera.</title>
        <authorList>
            <person name="Goeker M."/>
        </authorList>
    </citation>
    <scope>NUCLEOTIDE SEQUENCE [LARGE SCALE GENOMIC DNA]</scope>
    <source>
        <strain evidence="8 9">ATCC BAA-1854</strain>
    </source>
</reference>
<dbReference type="EMBL" id="VLLI01000004">
    <property type="protein sequence ID" value="TWJ01589.1"/>
    <property type="molecule type" value="Genomic_DNA"/>
</dbReference>
<feature type="transmembrane region" description="Helical" evidence="7">
    <location>
        <begin position="87"/>
        <end position="107"/>
    </location>
</feature>
<accession>A0A562U7N1</accession>
<evidence type="ECO:0000256" key="1">
    <source>
        <dbReference type="ARBA" id="ARBA00004651"/>
    </source>
</evidence>
<organism evidence="8 9">
    <name type="scientific">Mucilaginibacter frigoritolerans</name>
    <dbReference type="NCBI Taxonomy" id="652788"/>
    <lineage>
        <taxon>Bacteria</taxon>
        <taxon>Pseudomonadati</taxon>
        <taxon>Bacteroidota</taxon>
        <taxon>Sphingobacteriia</taxon>
        <taxon>Sphingobacteriales</taxon>
        <taxon>Sphingobacteriaceae</taxon>
        <taxon>Mucilaginibacter</taxon>
    </lineage>
</organism>
<comment type="similarity">
    <text evidence="2">Belongs to the DoxX family.</text>
</comment>
<proteinExistence type="inferred from homology"/>
<keyword evidence="5 7" id="KW-1133">Transmembrane helix</keyword>
<keyword evidence="3" id="KW-1003">Cell membrane</keyword>
<gene>
    <name evidence="8" type="ORF">JN11_01740</name>
</gene>
<evidence type="ECO:0000313" key="8">
    <source>
        <dbReference type="EMBL" id="TWJ01589.1"/>
    </source>
</evidence>
<evidence type="ECO:0000256" key="2">
    <source>
        <dbReference type="ARBA" id="ARBA00006679"/>
    </source>
</evidence>
<keyword evidence="6 7" id="KW-0472">Membrane</keyword>
<dbReference type="InterPro" id="IPR032808">
    <property type="entry name" value="DoxX"/>
</dbReference>
<keyword evidence="9" id="KW-1185">Reference proteome</keyword>
<dbReference type="RefSeq" id="WP_144911645.1">
    <property type="nucleotide sequence ID" value="NZ_VLLI01000004.1"/>
</dbReference>